<comment type="subcellular location">
    <subcellularLocation>
        <location evidence="1 10">Cell outer membrane</location>
        <topology evidence="1 10">Multi-pass membrane protein</topology>
    </subcellularLocation>
</comment>
<evidence type="ECO:0000256" key="10">
    <source>
        <dbReference type="PROSITE-ProRule" id="PRU01360"/>
    </source>
</evidence>
<dbReference type="InterPro" id="IPR036942">
    <property type="entry name" value="Beta-barrel_TonB_sf"/>
</dbReference>
<evidence type="ECO:0000256" key="12">
    <source>
        <dbReference type="SAM" id="SignalP"/>
    </source>
</evidence>
<dbReference type="NCBIfam" id="TIGR04057">
    <property type="entry name" value="SusC_RagA_signa"/>
    <property type="match status" value="1"/>
</dbReference>
<dbReference type="PROSITE" id="PS52016">
    <property type="entry name" value="TONB_DEPENDENT_REC_3"/>
    <property type="match status" value="1"/>
</dbReference>
<evidence type="ECO:0000313" key="15">
    <source>
        <dbReference type="EMBL" id="SFW88996.1"/>
    </source>
</evidence>
<dbReference type="NCBIfam" id="TIGR04056">
    <property type="entry name" value="OMP_RagA_SusC"/>
    <property type="match status" value="1"/>
</dbReference>
<keyword evidence="9 10" id="KW-0998">Cell outer membrane</keyword>
<evidence type="ECO:0000259" key="13">
    <source>
        <dbReference type="Pfam" id="PF00593"/>
    </source>
</evidence>
<dbReference type="GO" id="GO:0009279">
    <property type="term" value="C:cell outer membrane"/>
    <property type="evidence" value="ECO:0007669"/>
    <property type="project" value="UniProtKB-SubCell"/>
</dbReference>
<evidence type="ECO:0000256" key="1">
    <source>
        <dbReference type="ARBA" id="ARBA00004571"/>
    </source>
</evidence>
<accession>A0A1K1SXN0</accession>
<keyword evidence="4 10" id="KW-0812">Transmembrane</keyword>
<dbReference type="EMBL" id="FPIZ01000038">
    <property type="protein sequence ID" value="SFW88996.1"/>
    <property type="molecule type" value="Genomic_DNA"/>
</dbReference>
<dbReference type="PANTHER" id="PTHR30069">
    <property type="entry name" value="TONB-DEPENDENT OUTER MEMBRANE RECEPTOR"/>
    <property type="match status" value="1"/>
</dbReference>
<evidence type="ECO:0000313" key="18">
    <source>
        <dbReference type="Proteomes" id="UP001326715"/>
    </source>
</evidence>
<dbReference type="GO" id="GO:0015344">
    <property type="term" value="F:siderophore uptake transmembrane transporter activity"/>
    <property type="evidence" value="ECO:0007669"/>
    <property type="project" value="TreeGrafter"/>
</dbReference>
<dbReference type="Proteomes" id="UP001326715">
    <property type="component" value="Chromosome"/>
</dbReference>
<name>A0A1K1SXN0_9BACT</name>
<keyword evidence="6 11" id="KW-0798">TonB box</keyword>
<keyword evidence="7 10" id="KW-0472">Membrane</keyword>
<evidence type="ECO:0000256" key="8">
    <source>
        <dbReference type="ARBA" id="ARBA00023170"/>
    </source>
</evidence>
<dbReference type="AlphaFoldDB" id="A0A1K1SXN0"/>
<keyword evidence="2 10" id="KW-0813">Transport</keyword>
<evidence type="ECO:0000313" key="16">
    <source>
        <dbReference type="EMBL" id="WQG92144.1"/>
    </source>
</evidence>
<dbReference type="PANTHER" id="PTHR30069:SF29">
    <property type="entry name" value="HEMOGLOBIN AND HEMOGLOBIN-HAPTOGLOBIN-BINDING PROTEIN 1-RELATED"/>
    <property type="match status" value="1"/>
</dbReference>
<evidence type="ECO:0000256" key="4">
    <source>
        <dbReference type="ARBA" id="ARBA00022692"/>
    </source>
</evidence>
<reference evidence="15 17" key="1">
    <citation type="submission" date="2016-11" db="EMBL/GenBank/DDBJ databases">
        <authorList>
            <person name="Jaros S."/>
            <person name="Januszkiewicz K."/>
            <person name="Wedrychowicz H."/>
        </authorList>
    </citation>
    <scope>NUCLEOTIDE SEQUENCE [LARGE SCALE GENOMIC DNA]</scope>
    <source>
        <strain evidence="15 17">DSM 784</strain>
    </source>
</reference>
<evidence type="ECO:0000256" key="3">
    <source>
        <dbReference type="ARBA" id="ARBA00022452"/>
    </source>
</evidence>
<dbReference type="STRING" id="1004.SAMN05661012_06354"/>
<dbReference type="OrthoDB" id="9768177at2"/>
<evidence type="ECO:0000259" key="14">
    <source>
        <dbReference type="Pfam" id="PF07715"/>
    </source>
</evidence>
<feature type="domain" description="TonB-dependent receptor plug" evidence="14">
    <location>
        <begin position="125"/>
        <end position="242"/>
    </location>
</feature>
<keyword evidence="3 10" id="KW-1134">Transmembrane beta strand</keyword>
<dbReference type="GO" id="GO:0044718">
    <property type="term" value="P:siderophore transmembrane transport"/>
    <property type="evidence" value="ECO:0007669"/>
    <property type="project" value="TreeGrafter"/>
</dbReference>
<dbReference type="InterPro" id="IPR023996">
    <property type="entry name" value="TonB-dep_OMP_SusC/RagA"/>
</dbReference>
<gene>
    <name evidence="15" type="ORF">SAMN05661012_06354</name>
    <name evidence="16" type="ORF">SR876_11570</name>
</gene>
<organism evidence="15 17">
    <name type="scientific">Chitinophaga sancti</name>
    <dbReference type="NCBI Taxonomy" id="1004"/>
    <lineage>
        <taxon>Bacteria</taxon>
        <taxon>Pseudomonadati</taxon>
        <taxon>Bacteroidota</taxon>
        <taxon>Chitinophagia</taxon>
        <taxon>Chitinophagales</taxon>
        <taxon>Chitinophagaceae</taxon>
        <taxon>Chitinophaga</taxon>
    </lineage>
</organism>
<dbReference type="RefSeq" id="WP_083571907.1">
    <property type="nucleotide sequence ID" value="NZ_CBHWAX010000183.1"/>
</dbReference>
<evidence type="ECO:0000313" key="17">
    <source>
        <dbReference type="Proteomes" id="UP000183788"/>
    </source>
</evidence>
<proteinExistence type="inferred from homology"/>
<reference evidence="16 18" key="2">
    <citation type="submission" date="2023-11" db="EMBL/GenBank/DDBJ databases">
        <title>MicrobeMod: A computational toolkit for identifying prokaryotic methylation and restriction-modification with nanopore sequencing.</title>
        <authorList>
            <person name="Crits-Christoph A."/>
            <person name="Kang S.C."/>
            <person name="Lee H."/>
            <person name="Ostrov N."/>
        </authorList>
    </citation>
    <scope>NUCLEOTIDE SEQUENCE [LARGE SCALE GENOMIC DNA]</scope>
    <source>
        <strain evidence="16 18">ATCC 23090</strain>
    </source>
</reference>
<dbReference type="SUPFAM" id="SSF56935">
    <property type="entry name" value="Porins"/>
    <property type="match status" value="1"/>
</dbReference>
<dbReference type="InterPro" id="IPR012910">
    <property type="entry name" value="Plug_dom"/>
</dbReference>
<dbReference type="Pfam" id="PF13620">
    <property type="entry name" value="CarboxypepD_reg"/>
    <property type="match status" value="1"/>
</dbReference>
<evidence type="ECO:0000256" key="7">
    <source>
        <dbReference type="ARBA" id="ARBA00023136"/>
    </source>
</evidence>
<dbReference type="SUPFAM" id="SSF49464">
    <property type="entry name" value="Carboxypeptidase regulatory domain-like"/>
    <property type="match status" value="1"/>
</dbReference>
<dbReference type="InterPro" id="IPR008969">
    <property type="entry name" value="CarboxyPept-like_regulatory"/>
</dbReference>
<dbReference type="InterPro" id="IPR039426">
    <property type="entry name" value="TonB-dep_rcpt-like"/>
</dbReference>
<dbReference type="InterPro" id="IPR037066">
    <property type="entry name" value="Plug_dom_sf"/>
</dbReference>
<sequence length="1029" mass="111798">MMSKRKNFANLLVIVIMLGAVLASHPTRAQQRHTITGTVTDGTGQPVPGATVQLKGTKAFAIVGADGKFNLEIPANSTANEIIVKSLGFEPYTQKIEEHPQIHLTTNSGVLGEVVVVAYGTSQKKLVTGSLSSVSGTAIADKPVTSPDKALQGAVAGLQITSASGAPGSATDVRLRGIGSINASSSPLWVIDGAIANSGDLTNQTTTANALSTLNPDDIESITVLKDASATTLYGSRAANGVILVTTKKGKAGKSQINFNGNWGANSNAYWNKNNRPMTTPEYMKAFSQAIINGGEATSEEEAKTVMVEDYGLDSTVNTIWKDQVYQTGKQSQYNLSLSGGNEKTQYYASGGYFNQEGATIASYFKRYNGALSLNSKVTDRLSFSTNINGSYADQRTPSNGGYFANPAGVIYFALPWYSPRNADGSFNYGSKNDAGGGNGNFPLITGDNFNPLIIAAWDKNSTKSANFRGAVSGEYKILPNLKFTSRFSGEYLYLHEYKYYNPFYGDGYAAENPGRVDIYNTRIFDWTFTNLLNYHAKLDDNNDFTLDLTLGQESYKFNNSYDASSASGMPLNLKLTNAINAAKPLSFTSGNAYNATSSYLSNGILSFRNKYVLTGSYRRDGSSVFGANHRWGNFFSVGASWNVNEEEFLKNISWVNLVKLRASYGENGNSLGFGNYQAIGTYGYGYNYAGDVGSAPTNVKNDDLTWEKNKNFDIGVDWALFDNRLSGTFDYYHRSTDNLLVTVPLSYTTGYSGGELMNVGAMSNHGIEFSISAIPVKTKDFTWNVSFNIANNHNRVNKLYGGSPIASGVFMIAEGHDVQEYYMRNWKGVDQANGNPLWYTNGADTATTSTVSKVTKDFTGKSASPKWFGGFSNTFTYKAFSLSGTLTYSLGNYLYDGYATYYNSDGAYYGSENQTNLQLQAWTPEHTNTIVPKASTSNSTSSYASSTRYLYKGDYFRLRNVQFTYTLPSSLLSKLRVASAAVYVSANNIWTFGTDKYLPFDPEQGIKNTASFNAPAVKTVLGGVKIGF</sequence>
<dbReference type="Pfam" id="PF00593">
    <property type="entry name" value="TonB_dep_Rec_b-barrel"/>
    <property type="match status" value="1"/>
</dbReference>
<dbReference type="Proteomes" id="UP000183788">
    <property type="component" value="Unassembled WGS sequence"/>
</dbReference>
<dbReference type="InterPro" id="IPR023997">
    <property type="entry name" value="TonB-dep_OMP_SusC/RagA_CS"/>
</dbReference>
<dbReference type="Gene3D" id="2.170.130.10">
    <property type="entry name" value="TonB-dependent receptor, plug domain"/>
    <property type="match status" value="1"/>
</dbReference>
<evidence type="ECO:0000256" key="6">
    <source>
        <dbReference type="ARBA" id="ARBA00023077"/>
    </source>
</evidence>
<keyword evidence="8 16" id="KW-0675">Receptor</keyword>
<evidence type="ECO:0000256" key="2">
    <source>
        <dbReference type="ARBA" id="ARBA00022448"/>
    </source>
</evidence>
<dbReference type="Pfam" id="PF07715">
    <property type="entry name" value="Plug"/>
    <property type="match status" value="1"/>
</dbReference>
<dbReference type="InterPro" id="IPR000531">
    <property type="entry name" value="Beta-barrel_TonB"/>
</dbReference>
<feature type="signal peptide" evidence="12">
    <location>
        <begin position="1"/>
        <end position="29"/>
    </location>
</feature>
<dbReference type="Gene3D" id="2.60.40.1120">
    <property type="entry name" value="Carboxypeptidase-like, regulatory domain"/>
    <property type="match status" value="1"/>
</dbReference>
<feature type="domain" description="TonB-dependent receptor-like beta-barrel" evidence="13">
    <location>
        <begin position="425"/>
        <end position="925"/>
    </location>
</feature>
<evidence type="ECO:0000256" key="11">
    <source>
        <dbReference type="RuleBase" id="RU003357"/>
    </source>
</evidence>
<dbReference type="Gene3D" id="2.40.170.20">
    <property type="entry name" value="TonB-dependent receptor, beta-barrel domain"/>
    <property type="match status" value="1"/>
</dbReference>
<evidence type="ECO:0000256" key="5">
    <source>
        <dbReference type="ARBA" id="ARBA00022729"/>
    </source>
</evidence>
<dbReference type="EMBL" id="CP140154">
    <property type="protein sequence ID" value="WQG92144.1"/>
    <property type="molecule type" value="Genomic_DNA"/>
</dbReference>
<keyword evidence="18" id="KW-1185">Reference proteome</keyword>
<protein>
    <submittedName>
        <fullName evidence="16">TonB-dependent receptor</fullName>
    </submittedName>
    <submittedName>
        <fullName evidence="15">TonB-linked outer membrane protein, SusC/RagA family</fullName>
    </submittedName>
</protein>
<evidence type="ECO:0000256" key="9">
    <source>
        <dbReference type="ARBA" id="ARBA00023237"/>
    </source>
</evidence>
<keyword evidence="5 12" id="KW-0732">Signal</keyword>
<comment type="similarity">
    <text evidence="10 11">Belongs to the TonB-dependent receptor family.</text>
</comment>
<feature type="chain" id="PRO_5012882464" evidence="12">
    <location>
        <begin position="30"/>
        <end position="1029"/>
    </location>
</feature>